<accession>A0A6J5LID7</accession>
<organism evidence="1">
    <name type="scientific">uncultured Caudovirales phage</name>
    <dbReference type="NCBI Taxonomy" id="2100421"/>
    <lineage>
        <taxon>Viruses</taxon>
        <taxon>Duplodnaviria</taxon>
        <taxon>Heunggongvirae</taxon>
        <taxon>Uroviricota</taxon>
        <taxon>Caudoviricetes</taxon>
        <taxon>Peduoviridae</taxon>
        <taxon>Maltschvirus</taxon>
        <taxon>Maltschvirus maltsch</taxon>
    </lineage>
</organism>
<protein>
    <submittedName>
        <fullName evidence="1">Uncharacterized protein</fullName>
    </submittedName>
</protein>
<gene>
    <name evidence="1" type="ORF">UFOVP249_2</name>
</gene>
<proteinExistence type="predicted"/>
<reference evidence="1" key="1">
    <citation type="submission" date="2020-04" db="EMBL/GenBank/DDBJ databases">
        <authorList>
            <person name="Chiriac C."/>
            <person name="Salcher M."/>
            <person name="Ghai R."/>
            <person name="Kavagutti S V."/>
        </authorList>
    </citation>
    <scope>NUCLEOTIDE SEQUENCE</scope>
</reference>
<name>A0A6J5LID7_9CAUD</name>
<dbReference type="EMBL" id="LR796268">
    <property type="protein sequence ID" value="CAB4132750.1"/>
    <property type="molecule type" value="Genomic_DNA"/>
</dbReference>
<evidence type="ECO:0000313" key="1">
    <source>
        <dbReference type="EMBL" id="CAB4132750.1"/>
    </source>
</evidence>
<sequence>MTKRILNPLAKPEDKLHITKVVVMYSAPGTDVSMGLHHQWLDIDLTVKPGDTTLLPIPFEQLVAHK</sequence>